<evidence type="ECO:0000313" key="2">
    <source>
        <dbReference type="EMBL" id="GBO43585.1"/>
    </source>
</evidence>
<dbReference type="EMBL" id="BGPR01081621">
    <property type="protein sequence ID" value="GBL83704.1"/>
    <property type="molecule type" value="Genomic_DNA"/>
</dbReference>
<sequence length="153" mass="17565">MHSDYPITNTHSDWPITNTHSDWPVTYAHSDWPITNTHSDWPITNTHSDWPITSTHSDWPVTNLNSLCEMHIKLVMHDCFSQSKSIYCQSLQSPTSTISSLNHVPQVPPTHESSPAGVHLWPSSQKWIDKYYVGLDILYSTPSIHDFHLLCQF</sequence>
<name>A0A4Y2AY01_ARAVE</name>
<keyword evidence="3" id="KW-1185">Reference proteome</keyword>
<accession>A0A4Y2AY01</accession>
<dbReference type="AlphaFoldDB" id="A0A4Y2AY01"/>
<comment type="caution">
    <text evidence="1">The sequence shown here is derived from an EMBL/GenBank/DDBJ whole genome shotgun (WGS) entry which is preliminary data.</text>
</comment>
<reference evidence="1 3" key="1">
    <citation type="journal article" date="2019" name="Sci. Rep.">
        <title>Orb-weaving spider Araneus ventricosus genome elucidates the spidroin gene catalogue.</title>
        <authorList>
            <person name="Kono N."/>
            <person name="Nakamura H."/>
            <person name="Ohtoshi R."/>
            <person name="Moran D.A.P."/>
            <person name="Shinohara A."/>
            <person name="Yoshida Y."/>
            <person name="Fujiwara M."/>
            <person name="Mori M."/>
            <person name="Tomita M."/>
            <person name="Arakawa K."/>
        </authorList>
    </citation>
    <scope>NUCLEOTIDE SEQUENCE [LARGE SCALE GENOMIC DNA]</scope>
</reference>
<organism evidence="1 3">
    <name type="scientific">Araneus ventricosus</name>
    <name type="common">Orbweaver spider</name>
    <name type="synonym">Epeira ventricosa</name>
    <dbReference type="NCBI Taxonomy" id="182803"/>
    <lineage>
        <taxon>Eukaryota</taxon>
        <taxon>Metazoa</taxon>
        <taxon>Ecdysozoa</taxon>
        <taxon>Arthropoda</taxon>
        <taxon>Chelicerata</taxon>
        <taxon>Arachnida</taxon>
        <taxon>Araneae</taxon>
        <taxon>Araneomorphae</taxon>
        <taxon>Entelegynae</taxon>
        <taxon>Araneoidea</taxon>
        <taxon>Araneidae</taxon>
        <taxon>Araneus</taxon>
    </lineage>
</organism>
<proteinExistence type="predicted"/>
<gene>
    <name evidence="2" type="ORF">AVEN_107270_1</name>
    <name evidence="1" type="ORF">AVEN_160711_1</name>
</gene>
<protein>
    <submittedName>
        <fullName evidence="1">Uncharacterized protein</fullName>
    </submittedName>
</protein>
<dbReference type="EMBL" id="BGPR01070073">
    <property type="protein sequence ID" value="GBO43585.1"/>
    <property type="molecule type" value="Genomic_DNA"/>
</dbReference>
<dbReference type="Proteomes" id="UP000499080">
    <property type="component" value="Unassembled WGS sequence"/>
</dbReference>
<dbReference type="OrthoDB" id="7791530at2759"/>
<evidence type="ECO:0000313" key="3">
    <source>
        <dbReference type="Proteomes" id="UP000499080"/>
    </source>
</evidence>
<evidence type="ECO:0000313" key="1">
    <source>
        <dbReference type="EMBL" id="GBL83704.1"/>
    </source>
</evidence>